<comment type="caution">
    <text evidence="1">The sequence shown here is derived from an EMBL/GenBank/DDBJ whole genome shotgun (WGS) entry which is preliminary data.</text>
</comment>
<organism evidence="1 2">
    <name type="scientific">Acetobacter sacchari</name>
    <dbReference type="NCBI Taxonomy" id="2661687"/>
    <lineage>
        <taxon>Bacteria</taxon>
        <taxon>Pseudomonadati</taxon>
        <taxon>Pseudomonadota</taxon>
        <taxon>Alphaproteobacteria</taxon>
        <taxon>Acetobacterales</taxon>
        <taxon>Acetobacteraceae</taxon>
        <taxon>Acetobacter</taxon>
    </lineage>
</organism>
<dbReference type="EMBL" id="JAFVMF010000004">
    <property type="protein sequence ID" value="MBO1359112.1"/>
    <property type="molecule type" value="Genomic_DNA"/>
</dbReference>
<evidence type="ECO:0008006" key="3">
    <source>
        <dbReference type="Google" id="ProtNLM"/>
    </source>
</evidence>
<dbReference type="RefSeq" id="WP_207879894.1">
    <property type="nucleotide sequence ID" value="NZ_JAFVMF010000004.1"/>
</dbReference>
<evidence type="ECO:0000313" key="1">
    <source>
        <dbReference type="EMBL" id="MBO1359112.1"/>
    </source>
</evidence>
<protein>
    <recommendedName>
        <fullName evidence="3">Tetratricopeptide repeat protein</fullName>
    </recommendedName>
</protein>
<keyword evidence="2" id="KW-1185">Reference proteome</keyword>
<sequence length="419" mass="47972">MFDRKSVEEVIYKSNKMQSEGDVEEAAGFMADSFRRFPGEVDIAWHAVSTLKIARNYGDLSYVLNESRRYFPEHHAINLEWAKYPRLIGDLEGALERFRECAVLYPPNQGDGILFLTEQFILMRDLEKWDELVSFIDTNWKFFLDSNVWVIVPAIVFTLGACGLHEKICEFLNQFQKKISEESVVCGVNINNALIAPLNALANKAWMAKLAKPVKIVSVGQNCLPATVSARWGLSDDPLDFLPYDQSAFPKDSSSEALRADFSIFDDDSNFSARPFGGGIRVPFHSPTGVHFAHNPLPYESYEQSLSDTLGRFRRRIARFREVIKASEILYFVNFCGEGNPYYLIDSLRHRFGDDVNVFLLNTTREKMSFPHNDNVYYKHLPYPQDYGWNTISDYTSDRGVAFESHVIACLRHKISSMQ</sequence>
<gene>
    <name evidence="1" type="ORF">J2D73_04785</name>
</gene>
<name>A0ABS3LT81_9PROT</name>
<proteinExistence type="predicted"/>
<accession>A0ABS3LT81</accession>
<dbReference type="Proteomes" id="UP000664771">
    <property type="component" value="Unassembled WGS sequence"/>
</dbReference>
<reference evidence="1 2" key="1">
    <citation type="submission" date="2021-03" db="EMBL/GenBank/DDBJ databases">
        <title>The complete genome sequence of Acetobacter sacchari TBRC 11175.</title>
        <authorList>
            <person name="Charoenyingcharoen P."/>
            <person name="Yukphan P."/>
        </authorList>
    </citation>
    <scope>NUCLEOTIDE SEQUENCE [LARGE SCALE GENOMIC DNA]</scope>
    <source>
        <strain evidence="1 2">TBRC 11175</strain>
    </source>
</reference>
<evidence type="ECO:0000313" key="2">
    <source>
        <dbReference type="Proteomes" id="UP000664771"/>
    </source>
</evidence>